<dbReference type="InterPro" id="IPR018062">
    <property type="entry name" value="HTH_AraC-typ_CS"/>
</dbReference>
<evidence type="ECO:0000313" key="6">
    <source>
        <dbReference type="Proteomes" id="UP001523566"/>
    </source>
</evidence>
<proteinExistence type="predicted"/>
<dbReference type="Gene3D" id="1.10.10.60">
    <property type="entry name" value="Homeodomain-like"/>
    <property type="match status" value="2"/>
</dbReference>
<dbReference type="PANTHER" id="PTHR43280">
    <property type="entry name" value="ARAC-FAMILY TRANSCRIPTIONAL REGULATOR"/>
    <property type="match status" value="1"/>
</dbReference>
<dbReference type="InterPro" id="IPR020449">
    <property type="entry name" value="Tscrpt_reg_AraC-type_HTH"/>
</dbReference>
<dbReference type="Proteomes" id="UP001523566">
    <property type="component" value="Unassembled WGS sequence"/>
</dbReference>
<gene>
    <name evidence="5" type="ORF">NK125_07440</name>
</gene>
<evidence type="ECO:0000259" key="4">
    <source>
        <dbReference type="PROSITE" id="PS01124"/>
    </source>
</evidence>
<dbReference type="PANTHER" id="PTHR43280:SF2">
    <property type="entry name" value="HTH-TYPE TRANSCRIPTIONAL REGULATOR EXSA"/>
    <property type="match status" value="1"/>
</dbReference>
<sequence>MKIQDYDLTYNDLNPTFLYVCNLVRTENEVCYHSHEHIEISIIAKGKGTFHVDGKDYPVKAGDLLIFNPGTYHKSVMTNKEELMTEYYIAFTDINFRDCEPNTVPFPDHDFIYSLSGEIKEHVLDLCNSMNKESQSNKPGRYFMLKAYLIEFLVTLLRGQQFIKHAQEGYIFASPNKKYVVDQMIRYFTEHYPEKISLECIAQNMYLSPFYLSKIFKSETGDTPISYLIGLRMEKARNIMKENPALSIQTIAQSVGYEDAYHFSKLFKKHFGIPPSTYKKTV</sequence>
<organism evidence="5 6">
    <name type="scientific">Aequitasia blattaphilus</name>
    <dbReference type="NCBI Taxonomy" id="2949332"/>
    <lineage>
        <taxon>Bacteria</taxon>
        <taxon>Bacillati</taxon>
        <taxon>Bacillota</taxon>
        <taxon>Clostridia</taxon>
        <taxon>Lachnospirales</taxon>
        <taxon>Lachnospiraceae</taxon>
        <taxon>Aequitasia</taxon>
    </lineage>
</organism>
<name>A0ABT1E8U2_9FIRM</name>
<keyword evidence="1" id="KW-0805">Transcription regulation</keyword>
<keyword evidence="3" id="KW-0804">Transcription</keyword>
<dbReference type="SMART" id="SM00342">
    <property type="entry name" value="HTH_ARAC"/>
    <property type="match status" value="1"/>
</dbReference>
<dbReference type="InterPro" id="IPR009057">
    <property type="entry name" value="Homeodomain-like_sf"/>
</dbReference>
<dbReference type="InterPro" id="IPR018060">
    <property type="entry name" value="HTH_AraC"/>
</dbReference>
<dbReference type="PROSITE" id="PS01124">
    <property type="entry name" value="HTH_ARAC_FAMILY_2"/>
    <property type="match status" value="1"/>
</dbReference>
<dbReference type="InterPro" id="IPR014710">
    <property type="entry name" value="RmlC-like_jellyroll"/>
</dbReference>
<evidence type="ECO:0000256" key="2">
    <source>
        <dbReference type="ARBA" id="ARBA00023125"/>
    </source>
</evidence>
<dbReference type="Gene3D" id="2.60.120.10">
    <property type="entry name" value="Jelly Rolls"/>
    <property type="match status" value="1"/>
</dbReference>
<evidence type="ECO:0000256" key="3">
    <source>
        <dbReference type="ARBA" id="ARBA00023163"/>
    </source>
</evidence>
<dbReference type="EMBL" id="JAMZFW010000009">
    <property type="protein sequence ID" value="MCP1102240.1"/>
    <property type="molecule type" value="Genomic_DNA"/>
</dbReference>
<protein>
    <submittedName>
        <fullName evidence="5">AraC family transcriptional regulator</fullName>
    </submittedName>
</protein>
<dbReference type="Pfam" id="PF12833">
    <property type="entry name" value="HTH_18"/>
    <property type="match status" value="1"/>
</dbReference>
<evidence type="ECO:0000313" key="5">
    <source>
        <dbReference type="EMBL" id="MCP1102240.1"/>
    </source>
</evidence>
<accession>A0ABT1E8U2</accession>
<dbReference type="InterPro" id="IPR013096">
    <property type="entry name" value="Cupin_2"/>
</dbReference>
<dbReference type="SUPFAM" id="SSF46689">
    <property type="entry name" value="Homeodomain-like"/>
    <property type="match status" value="2"/>
</dbReference>
<comment type="caution">
    <text evidence="5">The sequence shown here is derived from an EMBL/GenBank/DDBJ whole genome shotgun (WGS) entry which is preliminary data.</text>
</comment>
<evidence type="ECO:0000256" key="1">
    <source>
        <dbReference type="ARBA" id="ARBA00023015"/>
    </source>
</evidence>
<dbReference type="Pfam" id="PF07883">
    <property type="entry name" value="Cupin_2"/>
    <property type="match status" value="1"/>
</dbReference>
<dbReference type="InterPro" id="IPR037923">
    <property type="entry name" value="HTH-like"/>
</dbReference>
<dbReference type="PROSITE" id="PS00041">
    <property type="entry name" value="HTH_ARAC_FAMILY_1"/>
    <property type="match status" value="1"/>
</dbReference>
<feature type="domain" description="HTH araC/xylS-type" evidence="4">
    <location>
        <begin position="182"/>
        <end position="281"/>
    </location>
</feature>
<keyword evidence="6" id="KW-1185">Reference proteome</keyword>
<dbReference type="RefSeq" id="WP_262066028.1">
    <property type="nucleotide sequence ID" value="NZ_JAMXOD010000009.1"/>
</dbReference>
<keyword evidence="2" id="KW-0238">DNA-binding</keyword>
<dbReference type="PRINTS" id="PR00032">
    <property type="entry name" value="HTHARAC"/>
</dbReference>
<dbReference type="SUPFAM" id="SSF51215">
    <property type="entry name" value="Regulatory protein AraC"/>
    <property type="match status" value="1"/>
</dbReference>
<reference evidence="5 6" key="1">
    <citation type="journal article" date="2022" name="Genome Biol. Evol.">
        <title>Host diet, physiology and behaviors set the stage for Lachnospiraceae cladogenesis.</title>
        <authorList>
            <person name="Vera-Ponce De Leon A."/>
            <person name="Schneider M."/>
            <person name="Jahnes B.C."/>
            <person name="Sadowski V."/>
            <person name="Camuy-Velez L.A."/>
            <person name="Duan J."/>
            <person name="Sabree Z.L."/>
        </authorList>
    </citation>
    <scope>NUCLEOTIDE SEQUENCE [LARGE SCALE GENOMIC DNA]</scope>
    <source>
        <strain evidence="5 6">PAL113</strain>
    </source>
</reference>